<proteinExistence type="predicted"/>
<keyword evidence="3" id="KW-0067">ATP-binding</keyword>
<dbReference type="GO" id="GO:0005524">
    <property type="term" value="F:ATP binding"/>
    <property type="evidence" value="ECO:0007669"/>
    <property type="project" value="UniProtKB-KW"/>
</dbReference>
<dbReference type="InterPro" id="IPR029000">
    <property type="entry name" value="Cyclophilin-like_dom_sf"/>
</dbReference>
<keyword evidence="1" id="KW-0547">Nucleotide-binding</keyword>
<evidence type="ECO:0000256" key="4">
    <source>
        <dbReference type="SAM" id="MobiDB-lite"/>
    </source>
</evidence>
<accession>A0A5Q6S094</accession>
<evidence type="ECO:0000256" key="1">
    <source>
        <dbReference type="ARBA" id="ARBA00022741"/>
    </source>
</evidence>
<sequence>MRLTLYGDRALIADLDDAGAVVAWADAVRAAGLAGVADVVPAARTVLVVADDGADLAQLAAALVRMDFDAGAVLGGDAAGEGDAIVVHVRYDGPDLQEVAELTGLGVRGVVDAHTGHPWRVAFGGFAPGFAYLVGGDPRLQVPRRPRARTAVPAGAVGLAGEYSGIYPRSSPGGWQLIGTTDATLWDLDREPPALLRPGAAVQFVEEHSVEEHSVEEHSVEEHSVEERA</sequence>
<dbReference type="Pfam" id="PF02682">
    <property type="entry name" value="CT_C_D"/>
    <property type="match status" value="1"/>
</dbReference>
<name>A0A5Q6S094_9ACTN</name>
<dbReference type="SUPFAM" id="SSF160467">
    <property type="entry name" value="PH0987 N-terminal domain-like"/>
    <property type="match status" value="1"/>
</dbReference>
<organism evidence="6 7">
    <name type="scientific">Mumia zhuanghuii</name>
    <dbReference type="NCBI Taxonomy" id="2585211"/>
    <lineage>
        <taxon>Bacteria</taxon>
        <taxon>Bacillati</taxon>
        <taxon>Actinomycetota</taxon>
        <taxon>Actinomycetes</taxon>
        <taxon>Propionibacteriales</taxon>
        <taxon>Nocardioidaceae</taxon>
        <taxon>Mumia</taxon>
    </lineage>
</organism>
<dbReference type="Gene3D" id="2.40.100.10">
    <property type="entry name" value="Cyclophilin-like"/>
    <property type="match status" value="1"/>
</dbReference>
<dbReference type="OrthoDB" id="9778567at2"/>
<evidence type="ECO:0000313" key="6">
    <source>
        <dbReference type="EMBL" id="KAA1423780.1"/>
    </source>
</evidence>
<evidence type="ECO:0000313" key="7">
    <source>
        <dbReference type="Proteomes" id="UP000307768"/>
    </source>
</evidence>
<dbReference type="GO" id="GO:0016787">
    <property type="term" value="F:hydrolase activity"/>
    <property type="evidence" value="ECO:0007669"/>
    <property type="project" value="UniProtKB-KW"/>
</dbReference>
<feature type="region of interest" description="Disordered" evidence="4">
    <location>
        <begin position="208"/>
        <end position="229"/>
    </location>
</feature>
<dbReference type="Gene3D" id="3.30.1360.40">
    <property type="match status" value="1"/>
</dbReference>
<dbReference type="RefSeq" id="WP_149769299.1">
    <property type="nucleotide sequence ID" value="NZ_VDFQ02000002.1"/>
</dbReference>
<dbReference type="Proteomes" id="UP000307768">
    <property type="component" value="Unassembled WGS sequence"/>
</dbReference>
<evidence type="ECO:0000259" key="5">
    <source>
        <dbReference type="SMART" id="SM00796"/>
    </source>
</evidence>
<protein>
    <submittedName>
        <fullName evidence="6">Allophanate hydrolase subunit 1</fullName>
    </submittedName>
</protein>
<evidence type="ECO:0000256" key="3">
    <source>
        <dbReference type="ARBA" id="ARBA00022840"/>
    </source>
</evidence>
<dbReference type="PANTHER" id="PTHR34698:SF2">
    <property type="entry name" value="5-OXOPROLINASE SUBUNIT B"/>
    <property type="match status" value="1"/>
</dbReference>
<gene>
    <name evidence="6" type="ORF">FE697_009450</name>
</gene>
<dbReference type="InterPro" id="IPR010016">
    <property type="entry name" value="PxpB"/>
</dbReference>
<dbReference type="PANTHER" id="PTHR34698">
    <property type="entry name" value="5-OXOPROLINASE SUBUNIT B"/>
    <property type="match status" value="1"/>
</dbReference>
<reference evidence="6 7" key="1">
    <citation type="submission" date="2019-09" db="EMBL/GenBank/DDBJ databases">
        <title>Mumia zhuanghuii sp. nov. isolated from the intestinal contents of plateau pika (Ochotona curzoniae) in the Qinghai-Tibet plateau of China.</title>
        <authorList>
            <person name="Tian Z."/>
        </authorList>
    </citation>
    <scope>NUCLEOTIDE SEQUENCE [LARGE SCALE GENOMIC DNA]</scope>
    <source>
        <strain evidence="7">350</strain>
    </source>
</reference>
<comment type="caution">
    <text evidence="6">The sequence shown here is derived from an EMBL/GenBank/DDBJ whole genome shotgun (WGS) entry which is preliminary data.</text>
</comment>
<dbReference type="InterPro" id="IPR003833">
    <property type="entry name" value="CT_C_D"/>
</dbReference>
<keyword evidence="2 6" id="KW-0378">Hydrolase</keyword>
<evidence type="ECO:0000256" key="2">
    <source>
        <dbReference type="ARBA" id="ARBA00022801"/>
    </source>
</evidence>
<dbReference type="SMART" id="SM00796">
    <property type="entry name" value="AHS1"/>
    <property type="match status" value="1"/>
</dbReference>
<feature type="domain" description="Carboxyltransferase" evidence="5">
    <location>
        <begin position="1"/>
        <end position="196"/>
    </location>
</feature>
<dbReference type="EMBL" id="VDFQ02000002">
    <property type="protein sequence ID" value="KAA1423780.1"/>
    <property type="molecule type" value="Genomic_DNA"/>
</dbReference>
<dbReference type="AlphaFoldDB" id="A0A5Q6S094"/>
<dbReference type="SUPFAM" id="SSF50891">
    <property type="entry name" value="Cyclophilin-like"/>
    <property type="match status" value="1"/>
</dbReference>